<keyword evidence="2" id="KW-1185">Reference proteome</keyword>
<name>A0ABP1ES16_9FLAO</name>
<proteinExistence type="predicted"/>
<reference evidence="1 2" key="1">
    <citation type="submission" date="2024-05" db="EMBL/GenBank/DDBJ databases">
        <authorList>
            <person name="Duchaud E."/>
        </authorList>
    </citation>
    <scope>NUCLEOTIDE SEQUENCE [LARGE SCALE GENOMIC DNA]</scope>
    <source>
        <strain evidence="1">Ena-SAMPLE-TAB-13-05-2024-13:56:06:370-140308</strain>
    </source>
</reference>
<evidence type="ECO:0000313" key="1">
    <source>
        <dbReference type="EMBL" id="CAL2101252.1"/>
    </source>
</evidence>
<gene>
    <name evidence="1" type="ORF">T190423A01A_120039</name>
</gene>
<dbReference type="EMBL" id="CAXJIO010000003">
    <property type="protein sequence ID" value="CAL2101252.1"/>
    <property type="molecule type" value="Genomic_DNA"/>
</dbReference>
<dbReference type="Gene3D" id="1.10.10.10">
    <property type="entry name" value="Winged helix-like DNA-binding domain superfamily/Winged helix DNA-binding domain"/>
    <property type="match status" value="1"/>
</dbReference>
<accession>A0ABP1ES16</accession>
<dbReference type="Pfam" id="PF01475">
    <property type="entry name" value="FUR"/>
    <property type="match status" value="1"/>
</dbReference>
<evidence type="ECO:0000313" key="2">
    <source>
        <dbReference type="Proteomes" id="UP001497527"/>
    </source>
</evidence>
<comment type="caution">
    <text evidence="1">The sequence shown here is derived from an EMBL/GenBank/DDBJ whole genome shotgun (WGS) entry which is preliminary data.</text>
</comment>
<dbReference type="Proteomes" id="UP001497527">
    <property type="component" value="Unassembled WGS sequence"/>
</dbReference>
<organism evidence="1 2">
    <name type="scientific">Tenacibaculum polynesiense</name>
    <dbReference type="NCBI Taxonomy" id="3137857"/>
    <lineage>
        <taxon>Bacteria</taxon>
        <taxon>Pseudomonadati</taxon>
        <taxon>Bacteroidota</taxon>
        <taxon>Flavobacteriia</taxon>
        <taxon>Flavobacteriales</taxon>
        <taxon>Flavobacteriaceae</taxon>
        <taxon>Tenacibaculum</taxon>
    </lineage>
</organism>
<dbReference type="InterPro" id="IPR036388">
    <property type="entry name" value="WH-like_DNA-bd_sf"/>
</dbReference>
<sequence>MGIIRKTQSVETLLNEFQKTSDAISAVELIDRLTSKMNKTTIYRALERLEDDGILHSFLGTNGIKWYAKCKSCSKKEHTDKHPHFQCISCGKVDCLPFHVNIPEIPNREVYFSQILIQGKCETCSS</sequence>
<dbReference type="RefSeq" id="WP_348713995.1">
    <property type="nucleotide sequence ID" value="NZ_CAXJIO010000003.1"/>
</dbReference>
<dbReference type="SUPFAM" id="SSF46785">
    <property type="entry name" value="Winged helix' DNA-binding domain"/>
    <property type="match status" value="1"/>
</dbReference>
<dbReference type="InterPro" id="IPR002481">
    <property type="entry name" value="FUR"/>
</dbReference>
<protein>
    <submittedName>
        <fullName evidence="1">Transcriptional regulator</fullName>
    </submittedName>
</protein>
<dbReference type="InterPro" id="IPR036390">
    <property type="entry name" value="WH_DNA-bd_sf"/>
</dbReference>